<evidence type="ECO:0000256" key="2">
    <source>
        <dbReference type="ARBA" id="ARBA00022450"/>
    </source>
</evidence>
<dbReference type="GO" id="GO:0003824">
    <property type="term" value="F:catalytic activity"/>
    <property type="evidence" value="ECO:0007669"/>
    <property type="project" value="InterPro"/>
</dbReference>
<dbReference type="EMBL" id="FOEF01000007">
    <property type="protein sequence ID" value="SEP37631.1"/>
    <property type="molecule type" value="Genomic_DNA"/>
</dbReference>
<protein>
    <submittedName>
        <fullName evidence="6">Condensation domain-containing protein</fullName>
    </submittedName>
</protein>
<reference evidence="6 7" key="1">
    <citation type="submission" date="2016-10" db="EMBL/GenBank/DDBJ databases">
        <authorList>
            <person name="de Groot N.N."/>
        </authorList>
    </citation>
    <scope>NUCLEOTIDE SEQUENCE [LARGE SCALE GENOMIC DNA]</scope>
    <source>
        <strain evidence="6 7">DSM 44993</strain>
    </source>
</reference>
<dbReference type="AlphaFoldDB" id="A0A1H8XCW0"/>
<dbReference type="GO" id="GO:0005737">
    <property type="term" value="C:cytoplasm"/>
    <property type="evidence" value="ECO:0007669"/>
    <property type="project" value="TreeGrafter"/>
</dbReference>
<dbReference type="OrthoDB" id="3931141at2"/>
<evidence type="ECO:0000259" key="5">
    <source>
        <dbReference type="PROSITE" id="PS50075"/>
    </source>
</evidence>
<dbReference type="GO" id="GO:0044550">
    <property type="term" value="P:secondary metabolite biosynthetic process"/>
    <property type="evidence" value="ECO:0007669"/>
    <property type="project" value="TreeGrafter"/>
</dbReference>
<dbReference type="InterPro" id="IPR023213">
    <property type="entry name" value="CAT-like_dom_sf"/>
</dbReference>
<evidence type="ECO:0000256" key="3">
    <source>
        <dbReference type="ARBA" id="ARBA00022553"/>
    </source>
</evidence>
<evidence type="ECO:0000313" key="6">
    <source>
        <dbReference type="EMBL" id="SEP37631.1"/>
    </source>
</evidence>
<keyword evidence="3" id="KW-0597">Phosphoprotein</keyword>
<evidence type="ECO:0000256" key="4">
    <source>
        <dbReference type="SAM" id="MobiDB-lite"/>
    </source>
</evidence>
<dbReference type="STRING" id="394193.SAMN04489732_10738"/>
<feature type="region of interest" description="Disordered" evidence="4">
    <location>
        <begin position="528"/>
        <end position="549"/>
    </location>
</feature>
<dbReference type="SMART" id="SM00823">
    <property type="entry name" value="PKS_PP"/>
    <property type="match status" value="1"/>
</dbReference>
<dbReference type="PANTHER" id="PTHR45527">
    <property type="entry name" value="NONRIBOSOMAL PEPTIDE SYNTHETASE"/>
    <property type="match status" value="1"/>
</dbReference>
<comment type="cofactor">
    <cofactor evidence="1">
        <name>pantetheine 4'-phosphate</name>
        <dbReference type="ChEBI" id="CHEBI:47942"/>
    </cofactor>
</comment>
<proteinExistence type="predicted"/>
<dbReference type="GO" id="GO:0043041">
    <property type="term" value="P:amino acid activation for nonribosomal peptide biosynthetic process"/>
    <property type="evidence" value="ECO:0007669"/>
    <property type="project" value="TreeGrafter"/>
</dbReference>
<dbReference type="RefSeq" id="WP_091617970.1">
    <property type="nucleotide sequence ID" value="NZ_FOEF01000007.1"/>
</dbReference>
<dbReference type="Gene3D" id="1.10.1200.10">
    <property type="entry name" value="ACP-like"/>
    <property type="match status" value="1"/>
</dbReference>
<feature type="region of interest" description="Disordered" evidence="4">
    <location>
        <begin position="169"/>
        <end position="194"/>
    </location>
</feature>
<evidence type="ECO:0000313" key="7">
    <source>
        <dbReference type="Proteomes" id="UP000198582"/>
    </source>
</evidence>
<feature type="domain" description="Carrier" evidence="5">
    <location>
        <begin position="446"/>
        <end position="521"/>
    </location>
</feature>
<keyword evidence="2" id="KW-0596">Phosphopantetheine</keyword>
<dbReference type="GO" id="GO:0008610">
    <property type="term" value="P:lipid biosynthetic process"/>
    <property type="evidence" value="ECO:0007669"/>
    <property type="project" value="UniProtKB-ARBA"/>
</dbReference>
<dbReference type="SUPFAM" id="SSF52777">
    <property type="entry name" value="CoA-dependent acyltransferases"/>
    <property type="match status" value="2"/>
</dbReference>
<keyword evidence="7" id="KW-1185">Reference proteome</keyword>
<evidence type="ECO:0000256" key="1">
    <source>
        <dbReference type="ARBA" id="ARBA00001957"/>
    </source>
</evidence>
<dbReference type="InterPro" id="IPR001242">
    <property type="entry name" value="Condensation_dom"/>
</dbReference>
<dbReference type="GO" id="GO:0031177">
    <property type="term" value="F:phosphopantetheine binding"/>
    <property type="evidence" value="ECO:0007669"/>
    <property type="project" value="InterPro"/>
</dbReference>
<dbReference type="Pfam" id="PF00668">
    <property type="entry name" value="Condensation"/>
    <property type="match status" value="1"/>
</dbReference>
<dbReference type="InterPro" id="IPR036736">
    <property type="entry name" value="ACP-like_sf"/>
</dbReference>
<name>A0A1H8XCW0_9PSEU</name>
<dbReference type="InterPro" id="IPR020806">
    <property type="entry name" value="PKS_PP-bd"/>
</dbReference>
<organism evidence="6 7">
    <name type="scientific">Amycolatopsis saalfeldensis</name>
    <dbReference type="NCBI Taxonomy" id="394193"/>
    <lineage>
        <taxon>Bacteria</taxon>
        <taxon>Bacillati</taxon>
        <taxon>Actinomycetota</taxon>
        <taxon>Actinomycetes</taxon>
        <taxon>Pseudonocardiales</taxon>
        <taxon>Pseudonocardiaceae</taxon>
        <taxon>Amycolatopsis</taxon>
    </lineage>
</organism>
<dbReference type="Gene3D" id="3.30.559.10">
    <property type="entry name" value="Chloramphenicol acetyltransferase-like domain"/>
    <property type="match status" value="1"/>
</dbReference>
<dbReference type="Pfam" id="PF00550">
    <property type="entry name" value="PP-binding"/>
    <property type="match status" value="1"/>
</dbReference>
<sequence length="549" mass="59266">MTDSPAAQGIWYPATPTQQGLWILDRIERLRPSYLLPSVLELTGRLDHELLTSAVERAMGRHPALRSRFRLDPAALRVEYCTDTSAPEVGFTDAVADGWAADEVERFVEALCYTPFELGEEAPARAEVIRVAPDRTLLVLTVHHIVFDGVSRQLLVDEIGTTYRALARGAEPELSTPPHPSQVQGGPDDGHPGRVADVVERLRGAPTTVALPYDGDPDDPELSLIGATAGILLDADVSEAVLAVAGQEGCTVFMTGVALLAGTFARTTGQTDFLFSVVWPGRDDPAAADVIGMFMTTLVLRVQLDAGTSWRELLRTARVAGMETFIDSDVPLDAIAAALDPGRDMARPPMTPVLVNLAETADPLVLAPDVAGHYQPLRPEYSKWDLALFVGVDQTTGRDRLRLSLNHPADLFTPATTTEFLAALHRSAAAIAHNSEENVLNQAELDNPAARLGLVRSIWQEVLKTDQIGDDVSFFDAGGDSLRLVVLVERLSQASGRMLRTVDLFRAGTVRGQAELLAAPVEAATAGRGSSRDRMLGAVRERRTGDQRS</sequence>
<dbReference type="PROSITE" id="PS50075">
    <property type="entry name" value="CARRIER"/>
    <property type="match status" value="1"/>
</dbReference>
<feature type="compositionally biased region" description="Basic and acidic residues" evidence="4">
    <location>
        <begin position="530"/>
        <end position="549"/>
    </location>
</feature>
<dbReference type="PANTHER" id="PTHR45527:SF1">
    <property type="entry name" value="FATTY ACID SYNTHASE"/>
    <property type="match status" value="1"/>
</dbReference>
<gene>
    <name evidence="6" type="ORF">SAMN04489732_10738</name>
</gene>
<dbReference type="Proteomes" id="UP000198582">
    <property type="component" value="Unassembled WGS sequence"/>
</dbReference>
<dbReference type="SUPFAM" id="SSF47336">
    <property type="entry name" value="ACP-like"/>
    <property type="match status" value="1"/>
</dbReference>
<dbReference type="Gene3D" id="3.30.559.30">
    <property type="entry name" value="Nonribosomal peptide synthetase, condensation domain"/>
    <property type="match status" value="1"/>
</dbReference>
<dbReference type="InterPro" id="IPR009081">
    <property type="entry name" value="PP-bd_ACP"/>
</dbReference>
<accession>A0A1H8XCW0</accession>